<comment type="caution">
    <text evidence="1">The sequence shown here is derived from an EMBL/GenBank/DDBJ whole genome shotgun (WGS) entry which is preliminary data.</text>
</comment>
<keyword evidence="2" id="KW-1185">Reference proteome</keyword>
<dbReference type="STRING" id="1321606.SAMD00020551_1054"/>
<protein>
    <recommendedName>
        <fullName evidence="3">YugN-like family protein</fullName>
    </recommendedName>
</protein>
<evidence type="ECO:0000313" key="2">
    <source>
        <dbReference type="Proteomes" id="UP000031014"/>
    </source>
</evidence>
<name>A0A0A8X139_MESS1</name>
<dbReference type="InterPro" id="IPR036491">
    <property type="entry name" value="YugN-like_sf"/>
</dbReference>
<reference evidence="1 2" key="1">
    <citation type="submission" date="2013-06" db="EMBL/GenBank/DDBJ databases">
        <title>Whole genome shotgun sequence of Bacillus selenatarsenatis SF-1.</title>
        <authorList>
            <person name="Kuroda M."/>
            <person name="Sei K."/>
            <person name="Yamashita M."/>
            <person name="Ike M."/>
        </authorList>
    </citation>
    <scope>NUCLEOTIDE SEQUENCE [LARGE SCALE GENOMIC DNA]</scope>
    <source>
        <strain evidence="1 2">SF-1</strain>
    </source>
</reference>
<sequence length="136" mass="15024">MIPIQSNIDGKELTVGELKQKLGPLGFNVNGQWEYDHAYIDYKMNDDHGDRQYVRIPFKSTGGPLDDDGTFVQIGTPFLLDHQFQTAVDDEGNIGALTGSLNQFKSPEDKDAPFPKGLVEEGKTLINRAEQALGTL</sequence>
<dbReference type="Gene3D" id="3.30.310.100">
    <property type="entry name" value="YugN-like"/>
    <property type="match status" value="1"/>
</dbReference>
<dbReference type="OrthoDB" id="2988890at2"/>
<dbReference type="Pfam" id="PF08868">
    <property type="entry name" value="YugN"/>
    <property type="match status" value="1"/>
</dbReference>
<dbReference type="EMBL" id="BASE01000020">
    <property type="protein sequence ID" value="GAM12919.1"/>
    <property type="molecule type" value="Genomic_DNA"/>
</dbReference>
<dbReference type="InterPro" id="IPR014967">
    <property type="entry name" value="Uncharacterised_YugN-like"/>
</dbReference>
<dbReference type="SUPFAM" id="SSF160755">
    <property type="entry name" value="YugN-like"/>
    <property type="match status" value="1"/>
</dbReference>
<dbReference type="AlphaFoldDB" id="A0A0A8X139"/>
<evidence type="ECO:0008006" key="3">
    <source>
        <dbReference type="Google" id="ProtNLM"/>
    </source>
</evidence>
<gene>
    <name evidence="1" type="ORF">SAMD00020551_1054</name>
</gene>
<accession>A0A0A8X139</accession>
<dbReference type="Proteomes" id="UP000031014">
    <property type="component" value="Unassembled WGS sequence"/>
</dbReference>
<evidence type="ECO:0000313" key="1">
    <source>
        <dbReference type="EMBL" id="GAM12919.1"/>
    </source>
</evidence>
<dbReference type="RefSeq" id="WP_041964819.1">
    <property type="nucleotide sequence ID" value="NZ_BASE01000020.1"/>
</dbReference>
<organism evidence="1 2">
    <name type="scientific">Mesobacillus selenatarsenatis (strain DSM 18680 / JCM 14380 / FERM P-15431 / SF-1)</name>
    <dbReference type="NCBI Taxonomy" id="1321606"/>
    <lineage>
        <taxon>Bacteria</taxon>
        <taxon>Bacillati</taxon>
        <taxon>Bacillota</taxon>
        <taxon>Bacilli</taxon>
        <taxon>Bacillales</taxon>
        <taxon>Bacillaceae</taxon>
        <taxon>Mesobacillus</taxon>
    </lineage>
</organism>
<proteinExistence type="predicted"/>